<dbReference type="RefSeq" id="WP_307224722.1">
    <property type="nucleotide sequence ID" value="NZ_JAUSUE010000016.1"/>
</dbReference>
<dbReference type="Pfam" id="PF25137">
    <property type="entry name" value="ADH_Fe_C"/>
    <property type="match status" value="1"/>
</dbReference>
<accession>A0ABT9Y9C0</accession>
<dbReference type="InterPro" id="IPR039697">
    <property type="entry name" value="Alcohol_dehydrogenase_Fe"/>
</dbReference>
<comment type="caution">
    <text evidence="4">The sequence shown here is derived from an EMBL/GenBank/DDBJ whole genome shotgun (WGS) entry which is preliminary data.</text>
</comment>
<evidence type="ECO:0000313" key="5">
    <source>
        <dbReference type="Proteomes" id="UP001239167"/>
    </source>
</evidence>
<dbReference type="EC" id="1.1.1.1" evidence="4"/>
<feature type="domain" description="Fe-containing alcohol dehydrogenase-like C-terminal" evidence="3">
    <location>
        <begin position="203"/>
        <end position="399"/>
    </location>
</feature>
<keyword evidence="1 4" id="KW-0560">Oxidoreductase</keyword>
<protein>
    <submittedName>
        <fullName evidence="4">Alcohol dehydrogenase</fullName>
        <ecNumber evidence="4">1.1.1.1</ecNumber>
    </submittedName>
</protein>
<dbReference type="SUPFAM" id="SSF56796">
    <property type="entry name" value="Dehydroquinate synthase-like"/>
    <property type="match status" value="1"/>
</dbReference>
<dbReference type="PANTHER" id="PTHR11496:SF104">
    <property type="entry name" value="3-DEOXY-ALPHA-D-MANNO-OCTULOSONATE 8-OXIDASE"/>
    <property type="match status" value="1"/>
</dbReference>
<organism evidence="4 5">
    <name type="scientific">Pectinatus haikarae</name>
    <dbReference type="NCBI Taxonomy" id="349096"/>
    <lineage>
        <taxon>Bacteria</taxon>
        <taxon>Bacillati</taxon>
        <taxon>Bacillota</taxon>
        <taxon>Negativicutes</taxon>
        <taxon>Selenomonadales</taxon>
        <taxon>Selenomonadaceae</taxon>
        <taxon>Pectinatus</taxon>
    </lineage>
</organism>
<dbReference type="PANTHER" id="PTHR11496">
    <property type="entry name" value="ALCOHOL DEHYDROGENASE"/>
    <property type="match status" value="1"/>
</dbReference>
<dbReference type="CDD" id="cd08185">
    <property type="entry name" value="Fe-ADH-like"/>
    <property type="match status" value="1"/>
</dbReference>
<keyword evidence="5" id="KW-1185">Reference proteome</keyword>
<dbReference type="InterPro" id="IPR001670">
    <property type="entry name" value="ADH_Fe/GldA"/>
</dbReference>
<dbReference type="GO" id="GO:0004022">
    <property type="term" value="F:alcohol dehydrogenase (NAD+) activity"/>
    <property type="evidence" value="ECO:0007669"/>
    <property type="project" value="UniProtKB-EC"/>
</dbReference>
<dbReference type="InterPro" id="IPR056798">
    <property type="entry name" value="ADH_Fe_C"/>
</dbReference>
<evidence type="ECO:0000256" key="1">
    <source>
        <dbReference type="ARBA" id="ARBA00023002"/>
    </source>
</evidence>
<evidence type="ECO:0000259" key="3">
    <source>
        <dbReference type="Pfam" id="PF25137"/>
    </source>
</evidence>
<feature type="domain" description="Alcohol dehydrogenase iron-type/glycerol dehydrogenase GldA" evidence="2">
    <location>
        <begin position="19"/>
        <end position="192"/>
    </location>
</feature>
<dbReference type="Gene3D" id="3.40.50.1970">
    <property type="match status" value="1"/>
</dbReference>
<evidence type="ECO:0000259" key="2">
    <source>
        <dbReference type="Pfam" id="PF00465"/>
    </source>
</evidence>
<sequence length="400" mass="43462">MKNKIRELFETMSFTMYVPTKILFGAGMLNELHKQKLPGKKALIVISNGKSTRSNGYLTRTEEQLRLAGVKSDVFDKIQPNPLKATVMEGAAFAKKNNCDFVVALGGGSCIDSAKAIAIMAVNDGDLWDYVASGTGKKKPIINEPLPIIAISTTAGTGSEADAGCVVTNPDTNEKVGIKTPALFPKICIEDPELMKSVSAAFTAYQGFDALSHSLEGYVSKFANLMSDMYAITAIENVGRYLSRAVKDGSDMKAREHVAFGNILSGTVMCVGTTSSQHSLEHALSAYHENLPHGAGLIMLSRAYFTNIIEHHVCDDRFIRMAKAMGMENTKAPMDFITMLERLLQECGAADLKMSDYGITPDEFPKMAENAMGPMGGLFACDRVQLAKEDCIAIYKKSYK</sequence>
<name>A0ABT9Y9C0_9FIRM</name>
<dbReference type="Gene3D" id="1.20.1090.10">
    <property type="entry name" value="Dehydroquinate synthase-like - alpha domain"/>
    <property type="match status" value="1"/>
</dbReference>
<proteinExistence type="predicted"/>
<dbReference type="EMBL" id="JAUSUE010000016">
    <property type="protein sequence ID" value="MDQ0204407.1"/>
    <property type="molecule type" value="Genomic_DNA"/>
</dbReference>
<reference evidence="4 5" key="1">
    <citation type="submission" date="2023-07" db="EMBL/GenBank/DDBJ databases">
        <title>Genomic Encyclopedia of Type Strains, Phase IV (KMG-IV): sequencing the most valuable type-strain genomes for metagenomic binning, comparative biology and taxonomic classification.</title>
        <authorList>
            <person name="Goeker M."/>
        </authorList>
    </citation>
    <scope>NUCLEOTIDE SEQUENCE [LARGE SCALE GENOMIC DNA]</scope>
    <source>
        <strain evidence="4 5">DSM 16980</strain>
    </source>
</reference>
<gene>
    <name evidence="4" type="ORF">J2S01_002135</name>
</gene>
<evidence type="ECO:0000313" key="4">
    <source>
        <dbReference type="EMBL" id="MDQ0204407.1"/>
    </source>
</evidence>
<dbReference type="Proteomes" id="UP001239167">
    <property type="component" value="Unassembled WGS sequence"/>
</dbReference>
<dbReference type="Pfam" id="PF00465">
    <property type="entry name" value="Fe-ADH"/>
    <property type="match status" value="1"/>
</dbReference>